<keyword evidence="2" id="KW-1185">Reference proteome</keyword>
<dbReference type="EMBL" id="FWZU01000001">
    <property type="protein sequence ID" value="SME88359.1"/>
    <property type="molecule type" value="Genomic_DNA"/>
</dbReference>
<sequence>MSSYYRPDLPKSGRSSVWFDYGSPGFNGYFKWHKTTYGTNPSFNASGLSAPSNWQMPDEWTFSDATGHWYTPGEMKNAGFNLIDGEWLHPNDIRKREIDKENADIEARISARNANEEKMRQVHALGRKKTILTGPVGVSGVAKVEKQFLQNSKGVMQ</sequence>
<dbReference type="Proteomes" id="UP000192906">
    <property type="component" value="Unassembled WGS sequence"/>
</dbReference>
<gene>
    <name evidence="1" type="ORF">SAMN06295933_0148</name>
</gene>
<accession>A0A1X7C1K3</accession>
<dbReference type="AlphaFoldDB" id="A0A1X7C1K3"/>
<proteinExistence type="predicted"/>
<dbReference type="STRING" id="1519643.SAMN06295933_0148"/>
<dbReference type="OrthoDB" id="5454546at2"/>
<evidence type="ECO:0000313" key="1">
    <source>
        <dbReference type="EMBL" id="SME88359.1"/>
    </source>
</evidence>
<name>A0A1X7C1K3_9BACT</name>
<organism evidence="1 2">
    <name type="scientific">Desulfovibrio gilichinskyi</name>
    <dbReference type="NCBI Taxonomy" id="1519643"/>
    <lineage>
        <taxon>Bacteria</taxon>
        <taxon>Pseudomonadati</taxon>
        <taxon>Thermodesulfobacteriota</taxon>
        <taxon>Desulfovibrionia</taxon>
        <taxon>Desulfovibrionales</taxon>
        <taxon>Desulfovibrionaceae</taxon>
        <taxon>Desulfovibrio</taxon>
    </lineage>
</organism>
<evidence type="ECO:0000313" key="2">
    <source>
        <dbReference type="Proteomes" id="UP000192906"/>
    </source>
</evidence>
<protein>
    <submittedName>
        <fullName evidence="1">Uncharacterized protein</fullName>
    </submittedName>
</protein>
<reference evidence="2" key="1">
    <citation type="submission" date="2017-04" db="EMBL/GenBank/DDBJ databases">
        <authorList>
            <person name="Varghese N."/>
            <person name="Submissions S."/>
        </authorList>
    </citation>
    <scope>NUCLEOTIDE SEQUENCE [LARGE SCALE GENOMIC DNA]</scope>
    <source>
        <strain evidence="2">K3S</strain>
    </source>
</reference>
<dbReference type="RefSeq" id="WP_085096884.1">
    <property type="nucleotide sequence ID" value="NZ_FWZU01000001.1"/>
</dbReference>